<keyword evidence="5" id="KW-1185">Reference proteome</keyword>
<dbReference type="EMBL" id="WOWK01000025">
    <property type="protein sequence ID" value="KAF0327110.1"/>
    <property type="molecule type" value="Genomic_DNA"/>
</dbReference>
<evidence type="ECO:0000256" key="2">
    <source>
        <dbReference type="ARBA" id="ARBA00022857"/>
    </source>
</evidence>
<evidence type="ECO:0000313" key="5">
    <source>
        <dbReference type="Proteomes" id="UP000434172"/>
    </source>
</evidence>
<dbReference type="InterPro" id="IPR002347">
    <property type="entry name" value="SDR_fam"/>
</dbReference>
<keyword evidence="3" id="KW-0560">Oxidoreductase</keyword>
<sequence length="266" mass="28443">MAPKYTNKLEGKSVLVVGGTSGIGYAVAEASVEYGANVVVASRTHEKIDSTIKRLKESYPSAADRIRGHVVDLHSEDCETSITMLFEYATNGRKDLVDHVVESAGEFLANSPTLQDATPGNITDFARTRFIGVSILAKVAGSYVKKEYTSSITMTSGVLGYKPMPGFGIKAGLVGAKESLAKGLAVDMAPIRVNLVAPGAVQTPLLDHASENIPMEKEAVANMYRSSTLLNRIGDPEDLAEAYLSMMKNYFITGTTINVEGGFLLK</sequence>
<dbReference type="SUPFAM" id="SSF51735">
    <property type="entry name" value="NAD(P)-binding Rossmann-fold domains"/>
    <property type="match status" value="1"/>
</dbReference>
<dbReference type="InterPro" id="IPR057571">
    <property type="entry name" value="SDR_PhqE-like"/>
</dbReference>
<dbReference type="PRINTS" id="PR00081">
    <property type="entry name" value="GDHRDH"/>
</dbReference>
<dbReference type="Proteomes" id="UP000434172">
    <property type="component" value="Unassembled WGS sequence"/>
</dbReference>
<dbReference type="InterPro" id="IPR036291">
    <property type="entry name" value="NAD(P)-bd_dom_sf"/>
</dbReference>
<dbReference type="CDD" id="cd05233">
    <property type="entry name" value="SDR_c"/>
    <property type="match status" value="1"/>
</dbReference>
<comment type="caution">
    <text evidence="4">The sequence shown here is derived from an EMBL/GenBank/DDBJ whole genome shotgun (WGS) entry which is preliminary data.</text>
</comment>
<dbReference type="PANTHER" id="PTHR43477">
    <property type="entry name" value="DIHYDROANTICAPSIN 7-DEHYDROGENASE"/>
    <property type="match status" value="1"/>
</dbReference>
<accession>A0A8H3WIK6</accession>
<comment type="similarity">
    <text evidence="1">Belongs to the short-chain dehydrogenases/reductases (SDR) family.</text>
</comment>
<name>A0A8H3WIK6_9PEZI</name>
<gene>
    <name evidence="4" type="ORF">GQ607_005593</name>
</gene>
<evidence type="ECO:0000256" key="3">
    <source>
        <dbReference type="ARBA" id="ARBA00023002"/>
    </source>
</evidence>
<dbReference type="InterPro" id="IPR051122">
    <property type="entry name" value="SDR_DHRS6-like"/>
</dbReference>
<dbReference type="PANTHER" id="PTHR43477:SF1">
    <property type="entry name" value="DIHYDROANTICAPSIN 7-DEHYDROGENASE"/>
    <property type="match status" value="1"/>
</dbReference>
<keyword evidence="2" id="KW-0521">NADP</keyword>
<organism evidence="4 5">
    <name type="scientific">Colletotrichum asianum</name>
    <dbReference type="NCBI Taxonomy" id="702518"/>
    <lineage>
        <taxon>Eukaryota</taxon>
        <taxon>Fungi</taxon>
        <taxon>Dikarya</taxon>
        <taxon>Ascomycota</taxon>
        <taxon>Pezizomycotina</taxon>
        <taxon>Sordariomycetes</taxon>
        <taxon>Hypocreomycetidae</taxon>
        <taxon>Glomerellales</taxon>
        <taxon>Glomerellaceae</taxon>
        <taxon>Colletotrichum</taxon>
        <taxon>Colletotrichum gloeosporioides species complex</taxon>
    </lineage>
</organism>
<dbReference type="OrthoDB" id="294295at2759"/>
<protein>
    <submittedName>
        <fullName evidence="4">Short chain dehydrogenase reductase family</fullName>
    </submittedName>
</protein>
<proteinExistence type="inferred from homology"/>
<dbReference type="Pfam" id="PF23441">
    <property type="entry name" value="SDR"/>
    <property type="match status" value="1"/>
</dbReference>
<reference evidence="4 5" key="1">
    <citation type="submission" date="2019-12" db="EMBL/GenBank/DDBJ databases">
        <title>A genome sequence resource for the geographically widespread anthracnose pathogen Colletotrichum asianum.</title>
        <authorList>
            <person name="Meng Y."/>
        </authorList>
    </citation>
    <scope>NUCLEOTIDE SEQUENCE [LARGE SCALE GENOMIC DNA]</scope>
    <source>
        <strain evidence="4 5">ICMP 18580</strain>
    </source>
</reference>
<evidence type="ECO:0000256" key="1">
    <source>
        <dbReference type="ARBA" id="ARBA00006484"/>
    </source>
</evidence>
<dbReference type="GO" id="GO:0016491">
    <property type="term" value="F:oxidoreductase activity"/>
    <property type="evidence" value="ECO:0007669"/>
    <property type="project" value="UniProtKB-KW"/>
</dbReference>
<dbReference type="AlphaFoldDB" id="A0A8H3WIK6"/>
<evidence type="ECO:0000313" key="4">
    <source>
        <dbReference type="EMBL" id="KAF0327110.1"/>
    </source>
</evidence>
<dbReference type="Gene3D" id="3.40.50.720">
    <property type="entry name" value="NAD(P)-binding Rossmann-like Domain"/>
    <property type="match status" value="1"/>
</dbReference>